<protein>
    <submittedName>
        <fullName evidence="1 2">Uncharacterized protein</fullName>
    </submittedName>
</protein>
<evidence type="ECO:0000313" key="1">
    <source>
        <dbReference type="EMBL" id="EEC06047.1"/>
    </source>
</evidence>
<dbReference type="PaxDb" id="6945-B7PHH5"/>
<accession>B7PHH5</accession>
<keyword evidence="3" id="KW-1185">Reference proteome</keyword>
<reference evidence="1 3" key="1">
    <citation type="submission" date="2008-03" db="EMBL/GenBank/DDBJ databases">
        <title>Annotation of Ixodes scapularis.</title>
        <authorList>
            <consortium name="Ixodes scapularis Genome Project Consortium"/>
            <person name="Caler E."/>
            <person name="Hannick L.I."/>
            <person name="Bidwell S."/>
            <person name="Joardar V."/>
            <person name="Thiagarajan M."/>
            <person name="Amedeo P."/>
            <person name="Galinsky K.J."/>
            <person name="Schobel S."/>
            <person name="Inman J."/>
            <person name="Hostetler J."/>
            <person name="Miller J."/>
            <person name="Hammond M."/>
            <person name="Megy K."/>
            <person name="Lawson D."/>
            <person name="Kodira C."/>
            <person name="Sutton G."/>
            <person name="Meyer J."/>
            <person name="Hill C.A."/>
            <person name="Birren B."/>
            <person name="Nene V."/>
            <person name="Collins F."/>
            <person name="Alarcon-Chaidez F."/>
            <person name="Wikel S."/>
            <person name="Strausberg R."/>
        </authorList>
    </citation>
    <scope>NUCLEOTIDE SEQUENCE [LARGE SCALE GENOMIC DNA]</scope>
    <source>
        <strain evidence="3">Wikel</strain>
        <strain evidence="1">Wikel colony</strain>
    </source>
</reference>
<dbReference type="EMBL" id="ABJB010423361">
    <property type="status" value="NOT_ANNOTATED_CDS"/>
    <property type="molecule type" value="Genomic_DNA"/>
</dbReference>
<dbReference type="EMBL" id="DS712924">
    <property type="protein sequence ID" value="EEC06047.1"/>
    <property type="molecule type" value="Genomic_DNA"/>
</dbReference>
<evidence type="ECO:0000313" key="3">
    <source>
        <dbReference type="Proteomes" id="UP000001555"/>
    </source>
</evidence>
<dbReference type="VEuPathDB" id="VectorBase:ISCW003780"/>
<dbReference type="EMBL" id="ABJB010291507">
    <property type="status" value="NOT_ANNOTATED_CDS"/>
    <property type="molecule type" value="Genomic_DNA"/>
</dbReference>
<dbReference type="AlphaFoldDB" id="B7PHH5"/>
<organism>
    <name type="scientific">Ixodes scapularis</name>
    <name type="common">Black-legged tick</name>
    <name type="synonym">Deer tick</name>
    <dbReference type="NCBI Taxonomy" id="6945"/>
    <lineage>
        <taxon>Eukaryota</taxon>
        <taxon>Metazoa</taxon>
        <taxon>Ecdysozoa</taxon>
        <taxon>Arthropoda</taxon>
        <taxon>Chelicerata</taxon>
        <taxon>Arachnida</taxon>
        <taxon>Acari</taxon>
        <taxon>Parasitiformes</taxon>
        <taxon>Ixodida</taxon>
        <taxon>Ixodoidea</taxon>
        <taxon>Ixodidae</taxon>
        <taxon>Ixodinae</taxon>
        <taxon>Ixodes</taxon>
    </lineage>
</organism>
<dbReference type="HOGENOM" id="CLU_1300907_0_0_1"/>
<dbReference type="VEuPathDB" id="VectorBase:ISCI001244"/>
<gene>
    <name evidence="1" type="ORF">IscW_ISCW003780</name>
</gene>
<name>B7PHH5_IXOSC</name>
<dbReference type="InParanoid" id="B7PHH5"/>
<reference evidence="2" key="2">
    <citation type="submission" date="2020-05" db="UniProtKB">
        <authorList>
            <consortium name="EnsemblMetazoa"/>
        </authorList>
    </citation>
    <scope>IDENTIFICATION</scope>
    <source>
        <strain evidence="2">wikel</strain>
    </source>
</reference>
<dbReference type="OrthoDB" id="6510830at2759"/>
<proteinExistence type="predicted"/>
<evidence type="ECO:0000313" key="2">
    <source>
        <dbReference type="EnsemblMetazoa" id="ISCW003780-PA"/>
    </source>
</evidence>
<dbReference type="VEuPathDB" id="VectorBase:ISCP_030142"/>
<sequence>MTFLLTETWLDPSVADGELLSLDDFTIIRRDRQGIGGGVLMAIPSQFCVNRRTDLEHPDLEGLFVEYHLPRGPVLQHLVDRIESIQRKASRTICYRVGGNAFGPDTTYNDRLKTLGWRHLRHGRRVSRVSLACRVLDGSLTGSYLTTVVRVGRRTGQPEELRGITMRHSSSTLPAAIREFLRLPLNVRNPLPTNRTESKELSKVYGAALASS</sequence>
<dbReference type="Proteomes" id="UP000001555">
    <property type="component" value="Unassembled WGS sequence"/>
</dbReference>
<dbReference type="EnsemblMetazoa" id="ISCW003780-RA">
    <property type="protein sequence ID" value="ISCW003780-PA"/>
    <property type="gene ID" value="ISCW003780"/>
</dbReference>